<dbReference type="Gene3D" id="1.20.120.910">
    <property type="entry name" value="DksA, coiled-coil domain"/>
    <property type="match status" value="1"/>
</dbReference>
<dbReference type="InterPro" id="IPR037187">
    <property type="entry name" value="DnaK_N"/>
</dbReference>
<dbReference type="EMBL" id="BAAACF010000001">
    <property type="protein sequence ID" value="GAA0723889.1"/>
    <property type="molecule type" value="Genomic_DNA"/>
</dbReference>
<evidence type="ECO:0000256" key="2">
    <source>
        <dbReference type="ARBA" id="ARBA00022771"/>
    </source>
</evidence>
<dbReference type="RefSeq" id="WP_343768810.1">
    <property type="nucleotide sequence ID" value="NZ_BAAACF010000001.1"/>
</dbReference>
<name>A0ABN1IYE7_9CLOT</name>
<evidence type="ECO:0000259" key="5">
    <source>
        <dbReference type="Pfam" id="PF01258"/>
    </source>
</evidence>
<dbReference type="InterPro" id="IPR000962">
    <property type="entry name" value="Znf_DskA_TraR"/>
</dbReference>
<dbReference type="SUPFAM" id="SSF57716">
    <property type="entry name" value="Glucocorticoid receptor-like (DNA-binding domain)"/>
    <property type="match status" value="1"/>
</dbReference>
<accession>A0ABN1IYE7</accession>
<keyword evidence="3" id="KW-0862">Zinc</keyword>
<dbReference type="SUPFAM" id="SSF109635">
    <property type="entry name" value="DnaK suppressor protein DksA, alpha-hairpin domain"/>
    <property type="match status" value="1"/>
</dbReference>
<evidence type="ECO:0000313" key="6">
    <source>
        <dbReference type="EMBL" id="GAA0723889.1"/>
    </source>
</evidence>
<feature type="zinc finger region" description="dksA C4-type" evidence="4">
    <location>
        <begin position="92"/>
        <end position="116"/>
    </location>
</feature>
<keyword evidence="7" id="KW-1185">Reference proteome</keyword>
<sequence>MDNNKIDMYKKRLLAEKKDVEDLLNLMKDMRTIDSNVEMANELSIYDNHPADLATQTFDKERGLALKGNEMNILNKIESALKMVEDGSYGTCKSCGKKINEERLNFIPYAEYCIDCQKENNSLINEKPYTRGFIPKDRPIEEELTGFNRRGEIGFDSEDTYQSVGRFNDRDYIYEEEYDDEDIGIVEPVEKISNQQYRNSLY</sequence>
<dbReference type="PANTHER" id="PTHR33823:SF4">
    <property type="entry name" value="GENERAL STRESS PROTEIN 16O"/>
    <property type="match status" value="1"/>
</dbReference>
<evidence type="ECO:0000256" key="1">
    <source>
        <dbReference type="ARBA" id="ARBA00022723"/>
    </source>
</evidence>
<evidence type="ECO:0000256" key="3">
    <source>
        <dbReference type="ARBA" id="ARBA00022833"/>
    </source>
</evidence>
<dbReference type="Proteomes" id="UP001500339">
    <property type="component" value="Unassembled WGS sequence"/>
</dbReference>
<dbReference type="NCBIfam" id="TIGR02890">
    <property type="entry name" value="bacill_yteA"/>
    <property type="match status" value="1"/>
</dbReference>
<comment type="caution">
    <text evidence="6">The sequence shown here is derived from an EMBL/GenBank/DDBJ whole genome shotgun (WGS) entry which is preliminary data.</text>
</comment>
<reference evidence="6 7" key="1">
    <citation type="journal article" date="2019" name="Int. J. Syst. Evol. Microbiol.">
        <title>The Global Catalogue of Microorganisms (GCM) 10K type strain sequencing project: providing services to taxonomists for standard genome sequencing and annotation.</title>
        <authorList>
            <consortium name="The Broad Institute Genomics Platform"/>
            <consortium name="The Broad Institute Genome Sequencing Center for Infectious Disease"/>
            <person name="Wu L."/>
            <person name="Ma J."/>
        </authorList>
    </citation>
    <scope>NUCLEOTIDE SEQUENCE [LARGE SCALE GENOMIC DNA]</scope>
    <source>
        <strain evidence="6 7">JCM 1405</strain>
    </source>
</reference>
<keyword evidence="1" id="KW-0479">Metal-binding</keyword>
<dbReference type="Pfam" id="PF01258">
    <property type="entry name" value="zf-dskA_traR"/>
    <property type="match status" value="1"/>
</dbReference>
<protein>
    <submittedName>
        <fullName evidence="6">TraR/DksA C4-type zinc finger protein</fullName>
    </submittedName>
</protein>
<dbReference type="InterPro" id="IPR014240">
    <property type="entry name" value="YteA"/>
</dbReference>
<dbReference type="PROSITE" id="PS51128">
    <property type="entry name" value="ZF_DKSA_2"/>
    <property type="match status" value="1"/>
</dbReference>
<evidence type="ECO:0000256" key="4">
    <source>
        <dbReference type="PROSITE-ProRule" id="PRU00510"/>
    </source>
</evidence>
<gene>
    <name evidence="6" type="ORF">GCM10008905_17080</name>
</gene>
<keyword evidence="2" id="KW-0863">Zinc-finger</keyword>
<proteinExistence type="predicted"/>
<evidence type="ECO:0000313" key="7">
    <source>
        <dbReference type="Proteomes" id="UP001500339"/>
    </source>
</evidence>
<organism evidence="6 7">
    <name type="scientific">Clostridium malenominatum</name>
    <dbReference type="NCBI Taxonomy" id="1539"/>
    <lineage>
        <taxon>Bacteria</taxon>
        <taxon>Bacillati</taxon>
        <taxon>Bacillota</taxon>
        <taxon>Clostridia</taxon>
        <taxon>Eubacteriales</taxon>
        <taxon>Clostridiaceae</taxon>
        <taxon>Clostridium</taxon>
    </lineage>
</organism>
<dbReference type="PANTHER" id="PTHR33823">
    <property type="entry name" value="RNA POLYMERASE-BINDING TRANSCRIPTION FACTOR DKSA-RELATED"/>
    <property type="match status" value="1"/>
</dbReference>
<feature type="domain" description="Zinc finger DksA/TraR C4-type" evidence="5">
    <location>
        <begin position="87"/>
        <end position="119"/>
    </location>
</feature>